<dbReference type="GeneID" id="37259922"/>
<evidence type="ECO:0000313" key="2">
    <source>
        <dbReference type="EMBL" id="CEI68206.1"/>
    </source>
</evidence>
<proteinExistence type="predicted"/>
<sequence length="108" mass="11733">MLSSQGIAVLLLCTVGQAIPRHDMRNPLDEVQRELAIQPRHFEPVSDNVGIPITSSTNYRTMPPGTYTESISSGLVRIIVVNPTPTTTNVICPVDCDCSGIKDKQSPE</sequence>
<dbReference type="Proteomes" id="UP000245910">
    <property type="component" value="Chromosome III"/>
</dbReference>
<feature type="chain" id="PRO_5014850222" evidence="1">
    <location>
        <begin position="19"/>
        <end position="108"/>
    </location>
</feature>
<name>A0A2L2TV80_9HYPO</name>
<protein>
    <submittedName>
        <fullName evidence="2">Uncharacterized protein</fullName>
    </submittedName>
</protein>
<evidence type="ECO:0000256" key="1">
    <source>
        <dbReference type="SAM" id="SignalP"/>
    </source>
</evidence>
<evidence type="ECO:0000313" key="3">
    <source>
        <dbReference type="Proteomes" id="UP000245910"/>
    </source>
</evidence>
<keyword evidence="1" id="KW-0732">Signal</keyword>
<reference evidence="3" key="1">
    <citation type="submission" date="2014-10" db="EMBL/GenBank/DDBJ databases">
        <authorList>
            <person name="King R."/>
        </authorList>
    </citation>
    <scope>NUCLEOTIDE SEQUENCE [LARGE SCALE GENOMIC DNA]</scope>
    <source>
        <strain evidence="3">A3/5</strain>
    </source>
</reference>
<accession>A0A2L2TV80</accession>
<dbReference type="EMBL" id="LN649231">
    <property type="protein sequence ID" value="CEI68206.1"/>
    <property type="molecule type" value="Genomic_DNA"/>
</dbReference>
<keyword evidence="3" id="KW-1185">Reference proteome</keyword>
<feature type="signal peptide" evidence="1">
    <location>
        <begin position="1"/>
        <end position="18"/>
    </location>
</feature>
<dbReference type="AlphaFoldDB" id="A0A2L2TV80"/>
<dbReference type="RefSeq" id="XP_025591921.1">
    <property type="nucleotide sequence ID" value="XM_025737018.2"/>
</dbReference>
<dbReference type="KEGG" id="fvn:FVRRES_08283"/>
<organism evidence="2 3">
    <name type="scientific">Fusarium venenatum</name>
    <dbReference type="NCBI Taxonomy" id="56646"/>
    <lineage>
        <taxon>Eukaryota</taxon>
        <taxon>Fungi</taxon>
        <taxon>Dikarya</taxon>
        <taxon>Ascomycota</taxon>
        <taxon>Pezizomycotina</taxon>
        <taxon>Sordariomycetes</taxon>
        <taxon>Hypocreomycetidae</taxon>
        <taxon>Hypocreales</taxon>
        <taxon>Nectriaceae</taxon>
        <taxon>Fusarium</taxon>
    </lineage>
</organism>